<feature type="domain" description="Disease resistance protein At4g27190-like leucine-rich repeats" evidence="1">
    <location>
        <begin position="92"/>
        <end position="211"/>
    </location>
</feature>
<dbReference type="OrthoDB" id="1747797at2759"/>
<reference evidence="2" key="2">
    <citation type="journal article" date="2022" name="Hortic Res">
        <title>The genome of Dioscorea zingiberensis sheds light on the biosynthesis, origin and evolution of the medicinally important diosgenin saponins.</title>
        <authorList>
            <person name="Li Y."/>
            <person name="Tan C."/>
            <person name="Li Z."/>
            <person name="Guo J."/>
            <person name="Li S."/>
            <person name="Chen X."/>
            <person name="Wang C."/>
            <person name="Dai X."/>
            <person name="Yang H."/>
            <person name="Song W."/>
            <person name="Hou L."/>
            <person name="Xu J."/>
            <person name="Tong Z."/>
            <person name="Xu A."/>
            <person name="Yuan X."/>
            <person name="Wang W."/>
            <person name="Yang Q."/>
            <person name="Chen L."/>
            <person name="Sun Z."/>
            <person name="Wang K."/>
            <person name="Pan B."/>
            <person name="Chen J."/>
            <person name="Bao Y."/>
            <person name="Liu F."/>
            <person name="Qi X."/>
            <person name="Gang D.R."/>
            <person name="Wen J."/>
            <person name="Li J."/>
        </authorList>
    </citation>
    <scope>NUCLEOTIDE SEQUENCE</scope>
    <source>
        <strain evidence="2">Dzin_1.0</strain>
    </source>
</reference>
<dbReference type="Proteomes" id="UP001085076">
    <property type="component" value="Miscellaneous, Linkage group lg02"/>
</dbReference>
<keyword evidence="3" id="KW-1185">Reference proteome</keyword>
<dbReference type="InterPro" id="IPR057135">
    <property type="entry name" value="At4g27190-like_LRR"/>
</dbReference>
<reference evidence="2" key="1">
    <citation type="submission" date="2021-03" db="EMBL/GenBank/DDBJ databases">
        <authorList>
            <person name="Li Z."/>
            <person name="Yang C."/>
        </authorList>
    </citation>
    <scope>NUCLEOTIDE SEQUENCE</scope>
    <source>
        <strain evidence="2">Dzin_1.0</strain>
        <tissue evidence="2">Leaf</tissue>
    </source>
</reference>
<dbReference type="SUPFAM" id="SSF52047">
    <property type="entry name" value="RNI-like"/>
    <property type="match status" value="1"/>
</dbReference>
<protein>
    <recommendedName>
        <fullName evidence="1">Disease resistance protein At4g27190-like leucine-rich repeats domain-containing protein</fullName>
    </recommendedName>
</protein>
<sequence>MAMTELLPKLAELNLSRLPQLESVLQPYQCLPNLMTLEISYCGLRCGLAYDEMEMAADPFPKLKRLDIEDCMEMSQMISSSSPDASLQGMCIFQNLTRLYVARCPRLTHLFWSKQAKHIQQLTSLEIVDCDSLTAVVISNENQEDEASASTSATACMVVDHHGSHSIFPRFKALILERLPKIVAFHQPSTALPMEWPCLEEPFIEECPKLEIPLLGPQTSERINSVDAKRTNLGRLMETYGPSLLGSSYCDPITSFEIFGQFTVQHLEDFTIRGGRKFPLYSRVIKGSKCKAIVVPALGNEIGVQLRNHDLSWKDFLSCTASLPRTFASTGEASDVDDDLWLSSRASYMPILECCGGTELASSYLQGSLLQPQAFGAFSGTSMSTGLVIFDDQGIPYVKLLSSD</sequence>
<organism evidence="2 3">
    <name type="scientific">Dioscorea zingiberensis</name>
    <dbReference type="NCBI Taxonomy" id="325984"/>
    <lineage>
        <taxon>Eukaryota</taxon>
        <taxon>Viridiplantae</taxon>
        <taxon>Streptophyta</taxon>
        <taxon>Embryophyta</taxon>
        <taxon>Tracheophyta</taxon>
        <taxon>Spermatophyta</taxon>
        <taxon>Magnoliopsida</taxon>
        <taxon>Liliopsida</taxon>
        <taxon>Dioscoreales</taxon>
        <taxon>Dioscoreaceae</taxon>
        <taxon>Dioscorea</taxon>
    </lineage>
</organism>
<name>A0A9D5HP56_9LILI</name>
<dbReference type="PANTHER" id="PTHR44378:SF1">
    <property type="entry name" value="ACYL-ACTIVATING ENZYME 18, PEROXISOMAL-RELATED"/>
    <property type="match status" value="1"/>
</dbReference>
<dbReference type="Pfam" id="PF23247">
    <property type="entry name" value="LRR_RPS2"/>
    <property type="match status" value="1"/>
</dbReference>
<dbReference type="EMBL" id="JAGGNH010000002">
    <property type="protein sequence ID" value="KAJ0982742.1"/>
    <property type="molecule type" value="Genomic_DNA"/>
</dbReference>
<dbReference type="AlphaFoldDB" id="A0A9D5HP56"/>
<gene>
    <name evidence="2" type="ORF">J5N97_010997</name>
</gene>
<comment type="caution">
    <text evidence="2">The sequence shown here is derived from an EMBL/GenBank/DDBJ whole genome shotgun (WGS) entry which is preliminary data.</text>
</comment>
<accession>A0A9D5HP56</accession>
<proteinExistence type="predicted"/>
<evidence type="ECO:0000313" key="3">
    <source>
        <dbReference type="Proteomes" id="UP001085076"/>
    </source>
</evidence>
<dbReference type="Gene3D" id="3.80.10.10">
    <property type="entry name" value="Ribonuclease Inhibitor"/>
    <property type="match status" value="1"/>
</dbReference>
<dbReference type="InterPro" id="IPR032675">
    <property type="entry name" value="LRR_dom_sf"/>
</dbReference>
<evidence type="ECO:0000259" key="1">
    <source>
        <dbReference type="Pfam" id="PF23247"/>
    </source>
</evidence>
<dbReference type="PANTHER" id="PTHR44378">
    <property type="entry name" value="ACYL-ACTIVATING ENZYME 17, PEROXISOMAL-RELATED"/>
    <property type="match status" value="1"/>
</dbReference>
<evidence type="ECO:0000313" key="2">
    <source>
        <dbReference type="EMBL" id="KAJ0982742.1"/>
    </source>
</evidence>